<reference evidence="1" key="1">
    <citation type="submission" date="2021-02" db="EMBL/GenBank/DDBJ databases">
        <authorList>
            <person name="Dougan E. K."/>
            <person name="Rhodes N."/>
            <person name="Thang M."/>
            <person name="Chan C."/>
        </authorList>
    </citation>
    <scope>NUCLEOTIDE SEQUENCE</scope>
</reference>
<dbReference type="Proteomes" id="UP000649617">
    <property type="component" value="Unassembled WGS sequence"/>
</dbReference>
<proteinExistence type="predicted"/>
<dbReference type="AlphaFoldDB" id="A0A812SZ15"/>
<name>A0A812SZ15_SYMPI</name>
<dbReference type="OrthoDB" id="436106at2759"/>
<dbReference type="EMBL" id="CAJNIZ010027313">
    <property type="protein sequence ID" value="CAE7499323.1"/>
    <property type="molecule type" value="Genomic_DNA"/>
</dbReference>
<comment type="caution">
    <text evidence="1">The sequence shown here is derived from an EMBL/GenBank/DDBJ whole genome shotgun (WGS) entry which is preliminary data.</text>
</comment>
<gene>
    <name evidence="1" type="primary">set5</name>
    <name evidence="1" type="ORF">SPIL2461_LOCUS12911</name>
</gene>
<keyword evidence="2" id="KW-1185">Reference proteome</keyword>
<organism evidence="1 2">
    <name type="scientific">Symbiodinium pilosum</name>
    <name type="common">Dinoflagellate</name>
    <dbReference type="NCBI Taxonomy" id="2952"/>
    <lineage>
        <taxon>Eukaryota</taxon>
        <taxon>Sar</taxon>
        <taxon>Alveolata</taxon>
        <taxon>Dinophyceae</taxon>
        <taxon>Suessiales</taxon>
        <taxon>Symbiodiniaceae</taxon>
        <taxon>Symbiodinium</taxon>
    </lineage>
</organism>
<sequence length="510" mass="55548">DFLNGWILGDPHDTCNDLCRSRGLDGCNAEKIGEINRLRHVMGCQVRTCQQEAAPIFPQDFLNGWILGDLHDTCNDLCRSRGLDGCNAEKIGEINRIPRATRLLEALGQSPDLEINCDATGARDFGPSYQINAGTGATTCRYGSEAVAKCDENGFTSDRPLCFCSTDAITPTYDDGWVLGTAGDDCATTCTDADATFECDFRNAQEINRCVYLTGSADCAATVAPTERHVASEFAEESAQPMWFLGDRHDTCNDLCAFKGYEGCGADEIKNLDALEEVEAELQLLEPSATCDSTSARAYGAFYQSSNNKCFHAAGVDCDRNDSPADQPLCYCKGTTATTTSLAARSHTAEVCSNLVEGWPRIEKLESRRNSRMEKGTVGLWATCMTRATTSAIFVALTVVMQDGWIVGDLHDTCNDLCHFRGFDGCDAGKIAQINRIPRVTRQVLHELTGLPTNRPIKSASMELADGWVLGITGDNCDNTCKRADLACDATKIEELNRKLLRYLTAVPSK</sequence>
<protein>
    <submittedName>
        <fullName evidence="1">Set5 protein</fullName>
    </submittedName>
</protein>
<accession>A0A812SZ15</accession>
<evidence type="ECO:0000313" key="2">
    <source>
        <dbReference type="Proteomes" id="UP000649617"/>
    </source>
</evidence>
<evidence type="ECO:0000313" key="1">
    <source>
        <dbReference type="EMBL" id="CAE7499323.1"/>
    </source>
</evidence>
<feature type="non-terminal residue" evidence="1">
    <location>
        <position position="1"/>
    </location>
</feature>